<accession>A0A809S9P8</accession>
<protein>
    <submittedName>
        <fullName evidence="1">Uncharacterized protein</fullName>
    </submittedName>
</protein>
<organism evidence="1 2">
    <name type="scientific">Sulfuriferula nivalis</name>
    <dbReference type="NCBI Taxonomy" id="2675298"/>
    <lineage>
        <taxon>Bacteria</taxon>
        <taxon>Pseudomonadati</taxon>
        <taxon>Pseudomonadota</taxon>
        <taxon>Betaproteobacteria</taxon>
        <taxon>Nitrosomonadales</taxon>
        <taxon>Sulfuricellaceae</taxon>
        <taxon>Sulfuriferula</taxon>
    </lineage>
</organism>
<evidence type="ECO:0000313" key="1">
    <source>
        <dbReference type="EMBL" id="BBP01423.1"/>
    </source>
</evidence>
<dbReference type="EMBL" id="AP021881">
    <property type="protein sequence ID" value="BBP01423.1"/>
    <property type="molecule type" value="Genomic_DNA"/>
</dbReference>
<dbReference type="AlphaFoldDB" id="A0A809S9P8"/>
<dbReference type="SUPFAM" id="SSF53850">
    <property type="entry name" value="Periplasmic binding protein-like II"/>
    <property type="match status" value="1"/>
</dbReference>
<keyword evidence="2" id="KW-1185">Reference proteome</keyword>
<reference evidence="2" key="1">
    <citation type="submission" date="2019-11" db="EMBL/GenBank/DDBJ databases">
        <title>Isolation and characterization of a novel species in the genus Sulfuriferula.</title>
        <authorList>
            <person name="Mochizuki J."/>
            <person name="Kojima H."/>
            <person name="Fukui M."/>
        </authorList>
    </citation>
    <scope>NUCLEOTIDE SEQUENCE [LARGE SCALE GENOMIC DNA]</scope>
    <source>
        <strain evidence="2">SGTM</strain>
    </source>
</reference>
<gene>
    <name evidence="1" type="ORF">SFSGTM_21310</name>
</gene>
<proteinExistence type="predicted"/>
<evidence type="ECO:0000313" key="2">
    <source>
        <dbReference type="Proteomes" id="UP000463939"/>
    </source>
</evidence>
<name>A0A809S9P8_9PROT</name>
<dbReference type="RefSeq" id="WP_162085204.1">
    <property type="nucleotide sequence ID" value="NZ_AP021881.1"/>
</dbReference>
<dbReference type="Proteomes" id="UP000463939">
    <property type="component" value="Chromosome"/>
</dbReference>
<dbReference type="KEGG" id="sniv:SFSGTM_21310"/>
<dbReference type="Gene3D" id="3.40.190.10">
    <property type="entry name" value="Periplasmic binding protein-like II"/>
    <property type="match status" value="1"/>
</dbReference>
<sequence length="297" mass="34707">MKKIILFIVLFVVLIGSYFEYRYVTSRPHDEIRISSNPWVGFTPFIYAQEKGWLEKTPFRFVWQVDLTENSRLYERGFTQGFTATQYELLHFKDRSHIKPVFLIDRSAGADVVLSNWTLDSLRHTHQPITVYLEVGSLQDDFFKAFVRENGLANLKFVLTNSSQKSMVKIQPAQVPIIVLSYAPYASELIRHGFSAIASTQTMQSFFVIDALYMDERYVDQREQQYQALKEIFDRALERFHTNPQEYYETIHGYLEGQSYDEFMATTTQIAWLDHSKNAAILQQLQSQHIGTDRLLP</sequence>